<dbReference type="AlphaFoldDB" id="A0A0P9GLQ7"/>
<gene>
    <name evidence="2" type="ORF">SAMN05661077_1883</name>
</gene>
<dbReference type="RefSeq" id="WP_054965414.1">
    <property type="nucleotide sequence ID" value="NZ_FMUN01000005.1"/>
</dbReference>
<evidence type="ECO:0000259" key="1">
    <source>
        <dbReference type="PROSITE" id="PS51819"/>
    </source>
</evidence>
<dbReference type="PROSITE" id="PS51819">
    <property type="entry name" value="VOC"/>
    <property type="match status" value="1"/>
</dbReference>
<dbReference type="Pfam" id="PF00903">
    <property type="entry name" value="Glyoxalase"/>
    <property type="match status" value="1"/>
</dbReference>
<dbReference type="PANTHER" id="PTHR36503">
    <property type="entry name" value="BLR2520 PROTEIN"/>
    <property type="match status" value="1"/>
</dbReference>
<dbReference type="Gene3D" id="3.10.180.10">
    <property type="entry name" value="2,3-Dihydroxybiphenyl 1,2-Dioxygenase, domain 1"/>
    <property type="match status" value="1"/>
</dbReference>
<name>A0A0P9GLQ7_9GAMM</name>
<proteinExistence type="predicted"/>
<dbReference type="InterPro" id="IPR004360">
    <property type="entry name" value="Glyas_Fos-R_dOase_dom"/>
</dbReference>
<sequence length="121" mass="13801">MDEADSPITSLSAVTIGVSNMARSVAFYRGLGFVVRHGGETESFTSFYAGSGYLNLALYPERSPHWWGRVIFYVEDVDRHYRRVLERGIRPERAPEDAPWGERYFHVIDPDGHEVSFAHPL</sequence>
<organism evidence="2 3">
    <name type="scientific">Thiohalorhabdus denitrificans</name>
    <dbReference type="NCBI Taxonomy" id="381306"/>
    <lineage>
        <taxon>Bacteria</taxon>
        <taxon>Pseudomonadati</taxon>
        <taxon>Pseudomonadota</taxon>
        <taxon>Gammaproteobacteria</taxon>
        <taxon>Thiohalorhabdales</taxon>
        <taxon>Thiohalorhabdaceae</taxon>
        <taxon>Thiohalorhabdus</taxon>
    </lineage>
</organism>
<reference evidence="3" key="1">
    <citation type="submission" date="2016-10" db="EMBL/GenBank/DDBJ databases">
        <authorList>
            <person name="Varghese N."/>
        </authorList>
    </citation>
    <scope>NUCLEOTIDE SEQUENCE [LARGE SCALE GENOMIC DNA]</scope>
    <source>
        <strain evidence="3">HL 19</strain>
    </source>
</reference>
<dbReference type="InterPro" id="IPR037523">
    <property type="entry name" value="VOC_core"/>
</dbReference>
<dbReference type="EMBL" id="FMUN01000005">
    <property type="protein sequence ID" value="SCY36316.1"/>
    <property type="molecule type" value="Genomic_DNA"/>
</dbReference>
<dbReference type="Proteomes" id="UP000183104">
    <property type="component" value="Unassembled WGS sequence"/>
</dbReference>
<dbReference type="PANTHER" id="PTHR36503:SF3">
    <property type="entry name" value="BLR0126 PROTEIN"/>
    <property type="match status" value="1"/>
</dbReference>
<dbReference type="STRING" id="381306.AN478_04465"/>
<evidence type="ECO:0000313" key="2">
    <source>
        <dbReference type="EMBL" id="SCY36316.1"/>
    </source>
</evidence>
<evidence type="ECO:0000313" key="3">
    <source>
        <dbReference type="Proteomes" id="UP000183104"/>
    </source>
</evidence>
<keyword evidence="3" id="KW-1185">Reference proteome</keyword>
<dbReference type="OrthoDB" id="9803104at2"/>
<dbReference type="InterPro" id="IPR029068">
    <property type="entry name" value="Glyas_Bleomycin-R_OHBP_Dase"/>
</dbReference>
<feature type="domain" description="VOC" evidence="1">
    <location>
        <begin position="10"/>
        <end position="120"/>
    </location>
</feature>
<dbReference type="SUPFAM" id="SSF54593">
    <property type="entry name" value="Glyoxalase/Bleomycin resistance protein/Dihydroxybiphenyl dioxygenase"/>
    <property type="match status" value="1"/>
</dbReference>
<protein>
    <submittedName>
        <fullName evidence="2">Glyoxalase-like domain-containing protein</fullName>
    </submittedName>
</protein>
<accession>A0A0P9GLQ7</accession>